<keyword evidence="9" id="KW-1185">Reference proteome</keyword>
<dbReference type="eggNOG" id="COG3328">
    <property type="taxonomic scope" value="Bacteria"/>
</dbReference>
<evidence type="ECO:0000313" key="10">
    <source>
        <dbReference type="Proteomes" id="UP000245838"/>
    </source>
</evidence>
<evidence type="ECO:0000256" key="4">
    <source>
        <dbReference type="ARBA" id="ARBA00023125"/>
    </source>
</evidence>
<organism evidence="7 9">
    <name type="scientific">Sodalis glossinidius (strain morsitans)</name>
    <dbReference type="NCBI Taxonomy" id="343509"/>
    <lineage>
        <taxon>Bacteria</taxon>
        <taxon>Pseudomonadati</taxon>
        <taxon>Pseudomonadota</taxon>
        <taxon>Gammaproteobacteria</taxon>
        <taxon>Enterobacterales</taxon>
        <taxon>Bruguierivoracaceae</taxon>
        <taxon>Sodalis</taxon>
    </lineage>
</organism>
<reference evidence="8 10" key="2">
    <citation type="submission" date="2015-05" db="EMBL/GenBank/DDBJ databases">
        <authorList>
            <person name="Goodhead I."/>
        </authorList>
    </citation>
    <scope>NUCLEOTIDE SEQUENCE [LARGE SCALE GENOMIC DNA]</scope>
    <source>
        <strain evidence="8">B4</strain>
        <strain evidence="10">morsitans</strain>
    </source>
</reference>
<evidence type="ECO:0000256" key="3">
    <source>
        <dbReference type="ARBA" id="ARBA00022578"/>
    </source>
</evidence>
<evidence type="ECO:0000256" key="6">
    <source>
        <dbReference type="RuleBase" id="RU365089"/>
    </source>
</evidence>
<keyword evidence="4 6" id="KW-0238">DNA-binding</keyword>
<dbReference type="KEGG" id="sgl:SG1677"/>
<comment type="similarity">
    <text evidence="2 6">Belongs to the transposase mutator family.</text>
</comment>
<dbReference type="Proteomes" id="UP000245838">
    <property type="component" value="Chromosome sggmmb4_Chromosome"/>
</dbReference>
<sequence length="222" mass="24976">MKKSTLQVSAEPDITGDPLHELIRHGARQLIAAVVEAELEAMLQQHAERRLDDGRHAVVRNGYLPQRTIQTGIGDVEIKVPKVRDRSGDGICFNSALLPWLYLLGISTGDFHEAIGALLGEKAHGLSASTISRLKQQWLEVHRQWCLRDLSDTRYVYFWADGIYSHVRQDDRLCLLVSIGVTEHGRQELVAVEEGLSRIRSKLGRTSQWPASRWPNRISQAG</sequence>
<evidence type="ECO:0000313" key="7">
    <source>
        <dbReference type="EMBL" id="BAE74952.1"/>
    </source>
</evidence>
<name>Q2NSC3_SODGM</name>
<evidence type="ECO:0000256" key="1">
    <source>
        <dbReference type="ARBA" id="ARBA00002190"/>
    </source>
</evidence>
<dbReference type="GO" id="GO:0006313">
    <property type="term" value="P:DNA transposition"/>
    <property type="evidence" value="ECO:0007669"/>
    <property type="project" value="UniProtKB-UniRule"/>
</dbReference>
<dbReference type="Proteomes" id="UP000001932">
    <property type="component" value="Chromosome"/>
</dbReference>
<dbReference type="Pfam" id="PF00872">
    <property type="entry name" value="Transposase_mut"/>
    <property type="match status" value="1"/>
</dbReference>
<dbReference type="EMBL" id="LN854557">
    <property type="protein sequence ID" value="CRL45824.1"/>
    <property type="molecule type" value="Genomic_DNA"/>
</dbReference>
<dbReference type="HOGENOM" id="CLU_036805_5_1_6"/>
<dbReference type="PANTHER" id="PTHR33217">
    <property type="entry name" value="TRANSPOSASE FOR INSERTION SEQUENCE ELEMENT IS1081"/>
    <property type="match status" value="1"/>
</dbReference>
<dbReference type="InterPro" id="IPR001207">
    <property type="entry name" value="Transposase_mutator"/>
</dbReference>
<keyword evidence="5 6" id="KW-0233">DNA recombination</keyword>
<evidence type="ECO:0000313" key="9">
    <source>
        <dbReference type="Proteomes" id="UP000001932"/>
    </source>
</evidence>
<evidence type="ECO:0000256" key="2">
    <source>
        <dbReference type="ARBA" id="ARBA00010961"/>
    </source>
</evidence>
<gene>
    <name evidence="7" type="ordered locus">SG1677</name>
    <name evidence="8" type="ORF">SGGMMB4_03902</name>
</gene>
<proteinExistence type="inferred from homology"/>
<dbReference type="GO" id="GO:0003677">
    <property type="term" value="F:DNA binding"/>
    <property type="evidence" value="ECO:0007669"/>
    <property type="project" value="UniProtKB-UniRule"/>
</dbReference>
<accession>Q2NSC3</accession>
<protein>
    <recommendedName>
        <fullName evidence="6">Mutator family transposase</fullName>
    </recommendedName>
</protein>
<dbReference type="AlphaFoldDB" id="Q2NSC3"/>
<dbReference type="PANTHER" id="PTHR33217:SF9">
    <property type="entry name" value="MUTATOR FAMILY TRANSPOSASE"/>
    <property type="match status" value="1"/>
</dbReference>
<comment type="function">
    <text evidence="1 6">Required for the transposition of the insertion element.</text>
</comment>
<reference evidence="7 9" key="1">
    <citation type="journal article" date="2006" name="Genome Res.">
        <title>Massive genome erosion and functional adaptations provide insights into the symbiotic lifestyle of Sodalis glossinidius in the tsetse host.</title>
        <authorList>
            <person name="Toh H."/>
            <person name="Weiss B.L."/>
            <person name="Perkin S.A.H."/>
            <person name="Yamashita A."/>
            <person name="Oshima K."/>
            <person name="Hattori M."/>
            <person name="Aksoy S."/>
        </authorList>
    </citation>
    <scope>NUCLEOTIDE SEQUENCE [LARGE SCALE GENOMIC DNA]</scope>
    <source>
        <strain evidence="7">Morsitans</strain>
        <strain evidence="9">morsitans</strain>
    </source>
</reference>
<keyword evidence="3 6" id="KW-0815">Transposition</keyword>
<evidence type="ECO:0000313" key="8">
    <source>
        <dbReference type="EMBL" id="CRL45824.1"/>
    </source>
</evidence>
<evidence type="ECO:0000256" key="5">
    <source>
        <dbReference type="ARBA" id="ARBA00023172"/>
    </source>
</evidence>
<keyword evidence="6" id="KW-0814">Transposable element</keyword>
<dbReference type="GO" id="GO:0004803">
    <property type="term" value="F:transposase activity"/>
    <property type="evidence" value="ECO:0007669"/>
    <property type="project" value="UniProtKB-UniRule"/>
</dbReference>
<dbReference type="EMBL" id="AP008232">
    <property type="protein sequence ID" value="BAE74952.1"/>
    <property type="molecule type" value="Genomic_DNA"/>
</dbReference>